<keyword evidence="3" id="KW-1185">Reference proteome</keyword>
<name>A0A2A6BWU5_PRIPA</name>
<feature type="region of interest" description="Disordered" evidence="1">
    <location>
        <begin position="52"/>
        <end position="73"/>
    </location>
</feature>
<protein>
    <submittedName>
        <fullName evidence="2">Uncharacterized protein</fullName>
    </submittedName>
</protein>
<evidence type="ECO:0000313" key="3">
    <source>
        <dbReference type="Proteomes" id="UP000005239"/>
    </source>
</evidence>
<accession>A0A2A6BWU5</accession>
<proteinExistence type="predicted"/>
<dbReference type="EnsemblMetazoa" id="PPA42627.1">
    <property type="protein sequence ID" value="PPA42627.1"/>
    <property type="gene ID" value="WBGene00280996"/>
</dbReference>
<feature type="compositionally biased region" description="Basic and acidic residues" evidence="1">
    <location>
        <begin position="60"/>
        <end position="69"/>
    </location>
</feature>
<evidence type="ECO:0000256" key="1">
    <source>
        <dbReference type="SAM" id="MobiDB-lite"/>
    </source>
</evidence>
<sequence length="377" mass="42147">MPENASVAAFKMSCANCIANTFEPLSTFWEAFTRKALEMLSSFRKLKKSVTNSFKRPNPQHREQSKDANTELDSLSPPYICPSPLPESSFEHLSGLEGLPRELLWQILVYAPQVVLDLRVTSRMLRHQVDVFAALEKTIPLACRIVLSQRPKSNSKLVRTPTQISLATNGVAANHAYRVLRTEGRGTPLGLALPKEIAAGCFGPLGRRHPTASRRVDLVSTTPLASRETREIGKEEDEKGFLLKLSTLVRSLCIVQRYPHGTLSPSQNRSIFWAHILIKMLSTNAKLDKLNILNQTTDAFLISRDAKILREKIPHLDKPIWFSATCDCYQKGIKYKENDYEIEGQGPLSRSAASCCIIERKAKEIGLLLLLLSARGI</sequence>
<accession>A0A8R1V2I5</accession>
<dbReference type="Proteomes" id="UP000005239">
    <property type="component" value="Unassembled WGS sequence"/>
</dbReference>
<organism evidence="2 3">
    <name type="scientific">Pristionchus pacificus</name>
    <name type="common">Parasitic nematode worm</name>
    <dbReference type="NCBI Taxonomy" id="54126"/>
    <lineage>
        <taxon>Eukaryota</taxon>
        <taxon>Metazoa</taxon>
        <taxon>Ecdysozoa</taxon>
        <taxon>Nematoda</taxon>
        <taxon>Chromadorea</taxon>
        <taxon>Rhabditida</taxon>
        <taxon>Rhabditina</taxon>
        <taxon>Diplogasteromorpha</taxon>
        <taxon>Diplogasteroidea</taxon>
        <taxon>Neodiplogasteridae</taxon>
        <taxon>Pristionchus</taxon>
    </lineage>
</organism>
<reference evidence="3" key="1">
    <citation type="journal article" date="2008" name="Nat. Genet.">
        <title>The Pristionchus pacificus genome provides a unique perspective on nematode lifestyle and parasitism.</title>
        <authorList>
            <person name="Dieterich C."/>
            <person name="Clifton S.W."/>
            <person name="Schuster L.N."/>
            <person name="Chinwalla A."/>
            <person name="Delehaunty K."/>
            <person name="Dinkelacker I."/>
            <person name="Fulton L."/>
            <person name="Fulton R."/>
            <person name="Godfrey J."/>
            <person name="Minx P."/>
            <person name="Mitreva M."/>
            <person name="Roeseler W."/>
            <person name="Tian H."/>
            <person name="Witte H."/>
            <person name="Yang S.P."/>
            <person name="Wilson R.K."/>
            <person name="Sommer R.J."/>
        </authorList>
    </citation>
    <scope>NUCLEOTIDE SEQUENCE [LARGE SCALE GENOMIC DNA]</scope>
    <source>
        <strain evidence="3">PS312</strain>
    </source>
</reference>
<evidence type="ECO:0000313" key="2">
    <source>
        <dbReference type="EnsemblMetazoa" id="PPA42627.1"/>
    </source>
</evidence>
<gene>
    <name evidence="2" type="primary">WBGene00280996</name>
</gene>
<dbReference type="AlphaFoldDB" id="A0A2A6BWU5"/>
<reference evidence="2" key="2">
    <citation type="submission" date="2022-06" db="UniProtKB">
        <authorList>
            <consortium name="EnsemblMetazoa"/>
        </authorList>
    </citation>
    <scope>IDENTIFICATION</scope>
    <source>
        <strain evidence="2">PS312</strain>
    </source>
</reference>